<dbReference type="GO" id="GO:0005829">
    <property type="term" value="C:cytosol"/>
    <property type="evidence" value="ECO:0007669"/>
    <property type="project" value="TreeGrafter"/>
</dbReference>
<dbReference type="RefSeq" id="WP_136259734.1">
    <property type="nucleotide sequence ID" value="NZ_MWIO01000061.1"/>
</dbReference>
<evidence type="ECO:0000313" key="1">
    <source>
        <dbReference type="EMBL" id="THD03892.1"/>
    </source>
</evidence>
<dbReference type="OrthoDB" id="9803231at2"/>
<dbReference type="InterPro" id="IPR001598">
    <property type="entry name" value="Transposase_IS30_CS"/>
</dbReference>
<dbReference type="PANTHER" id="PTHR10948">
    <property type="entry name" value="TRANSPOSASE"/>
    <property type="match status" value="1"/>
</dbReference>
<gene>
    <name evidence="2" type="ORF">B1991_16220</name>
    <name evidence="1" type="ORF">B1991_18105</name>
</gene>
<dbReference type="Proteomes" id="UP000306317">
    <property type="component" value="Unassembled WGS sequence"/>
</dbReference>
<evidence type="ECO:0000313" key="2">
    <source>
        <dbReference type="EMBL" id="THD05732.1"/>
    </source>
</evidence>
<accession>A0A4S3KBH1</accession>
<dbReference type="EMBL" id="MWIO01000085">
    <property type="protein sequence ID" value="THD03892.1"/>
    <property type="molecule type" value="Genomic_DNA"/>
</dbReference>
<dbReference type="GO" id="GO:0003677">
    <property type="term" value="F:DNA binding"/>
    <property type="evidence" value="ECO:0007669"/>
    <property type="project" value="InterPro"/>
</dbReference>
<evidence type="ECO:0000313" key="3">
    <source>
        <dbReference type="Proteomes" id="UP000306317"/>
    </source>
</evidence>
<dbReference type="PROSITE" id="PS01043">
    <property type="entry name" value="TRANSPOSASE_IS30"/>
    <property type="match status" value="1"/>
</dbReference>
<dbReference type="PANTHER" id="PTHR10948:SF23">
    <property type="entry name" value="TRANSPOSASE INSI FOR INSERTION SEQUENCE ELEMENT IS30A-RELATED"/>
    <property type="match status" value="1"/>
</dbReference>
<reference evidence="2 3" key="1">
    <citation type="submission" date="2017-02" db="EMBL/GenBank/DDBJ databases">
        <title>Whole genome sequencing of Rhodanobacter lindaniclasticus DSM 17932.</title>
        <authorList>
            <person name="Kumar S."/>
            <person name="Patil P."/>
            <person name="Patil P.B."/>
        </authorList>
    </citation>
    <scope>NUCLEOTIDE SEQUENCE [LARGE SCALE GENOMIC DNA]</scope>
    <source>
        <strain evidence="2 3">DSM 17932</strain>
    </source>
</reference>
<dbReference type="GO" id="GO:0004803">
    <property type="term" value="F:transposase activity"/>
    <property type="evidence" value="ECO:0007669"/>
    <property type="project" value="InterPro"/>
</dbReference>
<name>A0A4S3KBH1_9GAMM</name>
<feature type="non-terminal residue" evidence="2">
    <location>
        <position position="1"/>
    </location>
</feature>
<organism evidence="2 3">
    <name type="scientific">Rhodanobacter lindaniclasticus</name>
    <dbReference type="NCBI Taxonomy" id="75310"/>
    <lineage>
        <taxon>Bacteria</taxon>
        <taxon>Pseudomonadati</taxon>
        <taxon>Pseudomonadota</taxon>
        <taxon>Gammaproteobacteria</taxon>
        <taxon>Lysobacterales</taxon>
        <taxon>Rhodanobacteraceae</taxon>
        <taxon>Rhodanobacter</taxon>
    </lineage>
</organism>
<sequence length="68" mass="7681">RGSNENTNGLLRQYLPKGTDLSVYSQAELNQIALSLNTRPRKRHDFRTPLQVYNEQLQLAEASAGTVH</sequence>
<protein>
    <submittedName>
        <fullName evidence="2">IS30 family transposase</fullName>
    </submittedName>
</protein>
<dbReference type="AlphaFoldDB" id="A0A4S3KBH1"/>
<dbReference type="SUPFAM" id="SSF53098">
    <property type="entry name" value="Ribonuclease H-like"/>
    <property type="match status" value="1"/>
</dbReference>
<keyword evidence="3" id="KW-1185">Reference proteome</keyword>
<dbReference type="EMBL" id="MWIO01000061">
    <property type="protein sequence ID" value="THD05732.1"/>
    <property type="molecule type" value="Genomic_DNA"/>
</dbReference>
<dbReference type="GO" id="GO:0006313">
    <property type="term" value="P:DNA transposition"/>
    <property type="evidence" value="ECO:0007669"/>
    <property type="project" value="InterPro"/>
</dbReference>
<dbReference type="InterPro" id="IPR012337">
    <property type="entry name" value="RNaseH-like_sf"/>
</dbReference>
<dbReference type="InterPro" id="IPR051917">
    <property type="entry name" value="Transposase-Integrase"/>
</dbReference>
<proteinExistence type="predicted"/>
<comment type="caution">
    <text evidence="2">The sequence shown here is derived from an EMBL/GenBank/DDBJ whole genome shotgun (WGS) entry which is preliminary data.</text>
</comment>